<dbReference type="EMBL" id="BKCJ010000130">
    <property type="protein sequence ID" value="GEU30136.1"/>
    <property type="molecule type" value="Genomic_DNA"/>
</dbReference>
<protein>
    <submittedName>
        <fullName evidence="2">Uncharacterized protein</fullName>
    </submittedName>
</protein>
<feature type="region of interest" description="Disordered" evidence="1">
    <location>
        <begin position="1"/>
        <end position="53"/>
    </location>
</feature>
<name>A0A6L2J023_TANCI</name>
<sequence>MDLEGRTVKLDEGQARLDPGNTLKSRPPPDEDHAGSNHGQRYFMNEKQTEEEPCKANVETKVEYMITVPIHQASSSAPPLSTPIIDLTPPKPMKEILRDQMFESGSYRSKPENAALYDALEVFVDRENREEFNEAIAKSRKRCRDDQEPPPPPLKGSDQIKKKRHDSDPVDDVPIPDDVHISDSKDTGATHLPKIKTIPDWLKPVPKEERLDIRSFIKWYCKQIGKSKLSKADSEGLAFKLVKPFHKNNFSFLFQMEECHLRLIDQIDLVILKDPEYSVSSDKERRNTLSISKLKVAYYPKFRLKELVPSLWIESEREYDISVAYGISHWWFKRKEFFIIRHIAPSDRHAVRSHMKILSVVSLKTFSRYGYTFLREIVLHRADYKEYMISEANFKNLHPNDFEDLYLLHLQGNLNHLSGTDKVHLFNAVNLWIRNIVIR</sequence>
<dbReference type="AlphaFoldDB" id="A0A6L2J023"/>
<proteinExistence type="predicted"/>
<reference evidence="2" key="1">
    <citation type="journal article" date="2019" name="Sci. Rep.">
        <title>Draft genome of Tanacetum cinerariifolium, the natural source of mosquito coil.</title>
        <authorList>
            <person name="Yamashiro T."/>
            <person name="Shiraishi A."/>
            <person name="Satake H."/>
            <person name="Nakayama K."/>
        </authorList>
    </citation>
    <scope>NUCLEOTIDE SEQUENCE</scope>
</reference>
<accession>A0A6L2J023</accession>
<evidence type="ECO:0000313" key="2">
    <source>
        <dbReference type="EMBL" id="GEU30136.1"/>
    </source>
</evidence>
<feature type="compositionally biased region" description="Basic and acidic residues" evidence="1">
    <location>
        <begin position="1"/>
        <end position="15"/>
    </location>
</feature>
<evidence type="ECO:0000256" key="1">
    <source>
        <dbReference type="SAM" id="MobiDB-lite"/>
    </source>
</evidence>
<comment type="caution">
    <text evidence="2">The sequence shown here is derived from an EMBL/GenBank/DDBJ whole genome shotgun (WGS) entry which is preliminary data.</text>
</comment>
<feature type="region of interest" description="Disordered" evidence="1">
    <location>
        <begin position="137"/>
        <end position="190"/>
    </location>
</feature>
<organism evidence="2">
    <name type="scientific">Tanacetum cinerariifolium</name>
    <name type="common">Dalmatian daisy</name>
    <name type="synonym">Chrysanthemum cinerariifolium</name>
    <dbReference type="NCBI Taxonomy" id="118510"/>
    <lineage>
        <taxon>Eukaryota</taxon>
        <taxon>Viridiplantae</taxon>
        <taxon>Streptophyta</taxon>
        <taxon>Embryophyta</taxon>
        <taxon>Tracheophyta</taxon>
        <taxon>Spermatophyta</taxon>
        <taxon>Magnoliopsida</taxon>
        <taxon>eudicotyledons</taxon>
        <taxon>Gunneridae</taxon>
        <taxon>Pentapetalae</taxon>
        <taxon>asterids</taxon>
        <taxon>campanulids</taxon>
        <taxon>Asterales</taxon>
        <taxon>Asteraceae</taxon>
        <taxon>Asteroideae</taxon>
        <taxon>Anthemideae</taxon>
        <taxon>Anthemidinae</taxon>
        <taxon>Tanacetum</taxon>
    </lineage>
</organism>
<gene>
    <name evidence="2" type="ORF">Tci_002114</name>
</gene>
<feature type="compositionally biased region" description="Basic and acidic residues" evidence="1">
    <location>
        <begin position="177"/>
        <end position="188"/>
    </location>
</feature>